<keyword evidence="3" id="KW-1185">Reference proteome</keyword>
<keyword evidence="1" id="KW-0812">Transmembrane</keyword>
<dbReference type="AlphaFoldDB" id="A0A2I1G7R5"/>
<protein>
    <submittedName>
        <fullName evidence="2">Uncharacterized protein</fullName>
    </submittedName>
</protein>
<evidence type="ECO:0000256" key="1">
    <source>
        <dbReference type="SAM" id="Phobius"/>
    </source>
</evidence>
<accession>A0A2I1G7R5</accession>
<keyword evidence="1" id="KW-0472">Membrane</keyword>
<keyword evidence="1" id="KW-1133">Transmembrane helix</keyword>
<organism evidence="2 3">
    <name type="scientific">Rhizophagus irregularis</name>
    <dbReference type="NCBI Taxonomy" id="588596"/>
    <lineage>
        <taxon>Eukaryota</taxon>
        <taxon>Fungi</taxon>
        <taxon>Fungi incertae sedis</taxon>
        <taxon>Mucoromycota</taxon>
        <taxon>Glomeromycotina</taxon>
        <taxon>Glomeromycetes</taxon>
        <taxon>Glomerales</taxon>
        <taxon>Glomeraceae</taxon>
        <taxon>Rhizophagus</taxon>
    </lineage>
</organism>
<proteinExistence type="predicted"/>
<feature type="transmembrane region" description="Helical" evidence="1">
    <location>
        <begin position="77"/>
        <end position="94"/>
    </location>
</feature>
<dbReference type="VEuPathDB" id="FungiDB:RhiirA1_415679"/>
<evidence type="ECO:0000313" key="2">
    <source>
        <dbReference type="EMBL" id="PKY42652.1"/>
    </source>
</evidence>
<dbReference type="EMBL" id="LLXI01000209">
    <property type="protein sequence ID" value="PKY42652.1"/>
    <property type="molecule type" value="Genomic_DNA"/>
</dbReference>
<sequence>RVARDQTIYVVRIISIYVTFYKAVIPASYLIELGEGLPQEQSVVSVVILRWPGENIPEAGLNIAEPERRRELSLKHCVACFIQCVLFLKFFIWLKMRFADAVGSVFFNVQK</sequence>
<feature type="non-terminal residue" evidence="2">
    <location>
        <position position="1"/>
    </location>
</feature>
<comment type="caution">
    <text evidence="2">The sequence shown here is derived from an EMBL/GenBank/DDBJ whole genome shotgun (WGS) entry which is preliminary data.</text>
</comment>
<name>A0A2I1G7R5_9GLOM</name>
<gene>
    <name evidence="2" type="ORF">RhiirA4_397730</name>
</gene>
<evidence type="ECO:0000313" key="3">
    <source>
        <dbReference type="Proteomes" id="UP000234323"/>
    </source>
</evidence>
<reference evidence="2 3" key="1">
    <citation type="submission" date="2015-10" db="EMBL/GenBank/DDBJ databases">
        <title>Genome analyses suggest a sexual origin of heterokaryosis in a supposedly ancient asexual fungus.</title>
        <authorList>
            <person name="Ropars J."/>
            <person name="Sedzielewska K."/>
            <person name="Noel J."/>
            <person name="Charron P."/>
            <person name="Farinelli L."/>
            <person name="Marton T."/>
            <person name="Kruger M."/>
            <person name="Pelin A."/>
            <person name="Brachmann A."/>
            <person name="Corradi N."/>
        </authorList>
    </citation>
    <scope>NUCLEOTIDE SEQUENCE [LARGE SCALE GENOMIC DNA]</scope>
    <source>
        <strain evidence="2 3">A4</strain>
    </source>
</reference>
<dbReference type="Proteomes" id="UP000234323">
    <property type="component" value="Unassembled WGS sequence"/>
</dbReference>